<dbReference type="PANTHER" id="PTHR11702">
    <property type="entry name" value="DEVELOPMENTALLY REGULATED GTP-BINDING PROTEIN-RELATED"/>
    <property type="match status" value="1"/>
</dbReference>
<dbReference type="PANTHER" id="PTHR11702:SF43">
    <property type="entry name" value="GTP-BINDING PROTEIN 10"/>
    <property type="match status" value="1"/>
</dbReference>
<dbReference type="GO" id="GO:0005739">
    <property type="term" value="C:mitochondrion"/>
    <property type="evidence" value="ECO:0007669"/>
    <property type="project" value="TreeGrafter"/>
</dbReference>
<evidence type="ECO:0000259" key="3">
    <source>
        <dbReference type="PROSITE" id="PS51710"/>
    </source>
</evidence>
<dbReference type="Gene3D" id="3.40.50.300">
    <property type="entry name" value="P-loop containing nucleotide triphosphate hydrolases"/>
    <property type="match status" value="1"/>
</dbReference>
<evidence type="ECO:0000256" key="2">
    <source>
        <dbReference type="ARBA" id="ARBA00039729"/>
    </source>
</evidence>
<keyword evidence="1" id="KW-0547">Nucleotide-binding</keyword>
<dbReference type="InterPro" id="IPR045086">
    <property type="entry name" value="OBG_GTPase"/>
</dbReference>
<dbReference type="Proteomes" id="UP000694388">
    <property type="component" value="Unplaced"/>
</dbReference>
<feature type="domain" description="OBG-type G" evidence="3">
    <location>
        <begin position="1"/>
        <end position="121"/>
    </location>
</feature>
<evidence type="ECO:0000313" key="4">
    <source>
        <dbReference type="Ensembl" id="ENSEBUP00000018889.1"/>
    </source>
</evidence>
<dbReference type="Ensembl" id="ENSEBUT00000019465.1">
    <property type="protein sequence ID" value="ENSEBUP00000018889.1"/>
    <property type="gene ID" value="ENSEBUG00000011781.1"/>
</dbReference>
<name>A0A8C4QQ55_EPTBU</name>
<dbReference type="PRINTS" id="PR00326">
    <property type="entry name" value="GTP1OBG"/>
</dbReference>
<keyword evidence="5" id="KW-1185">Reference proteome</keyword>
<dbReference type="GO" id="GO:0005525">
    <property type="term" value="F:GTP binding"/>
    <property type="evidence" value="ECO:0007669"/>
    <property type="project" value="InterPro"/>
</dbReference>
<dbReference type="Pfam" id="PF01926">
    <property type="entry name" value="MMR_HSR1"/>
    <property type="match status" value="1"/>
</dbReference>
<evidence type="ECO:0000256" key="1">
    <source>
        <dbReference type="ARBA" id="ARBA00022741"/>
    </source>
</evidence>
<dbReference type="GO" id="GO:0003924">
    <property type="term" value="F:GTPase activity"/>
    <property type="evidence" value="ECO:0007669"/>
    <property type="project" value="InterPro"/>
</dbReference>
<dbReference type="InterPro" id="IPR006073">
    <property type="entry name" value="GTP-bd"/>
</dbReference>
<reference evidence="4" key="1">
    <citation type="submission" date="2025-08" db="UniProtKB">
        <authorList>
            <consortium name="Ensembl"/>
        </authorList>
    </citation>
    <scope>IDENTIFICATION</scope>
</reference>
<accession>A0A8C4QQ55</accession>
<dbReference type="AlphaFoldDB" id="A0A8C4QQ55"/>
<dbReference type="SUPFAM" id="SSF52540">
    <property type="entry name" value="P-loop containing nucleoside triphosphate hydrolases"/>
    <property type="match status" value="1"/>
</dbReference>
<sequence length="121" mass="14134">MYPTYTQISVADLPGLIEGAHRNRGMGHKFLKHVQRTKLLLFVVDVHGFQLSYKTPFRSAFETVQLLTKELELYDEWLLNKPVILVINKLDLPGAKARCEELVQQLQHVQDCLLELNYRWI</sequence>
<dbReference type="InterPro" id="IPR031167">
    <property type="entry name" value="G_OBG"/>
</dbReference>
<reference evidence="4" key="2">
    <citation type="submission" date="2025-09" db="UniProtKB">
        <authorList>
            <consortium name="Ensembl"/>
        </authorList>
    </citation>
    <scope>IDENTIFICATION</scope>
</reference>
<dbReference type="PROSITE" id="PS51710">
    <property type="entry name" value="G_OBG"/>
    <property type="match status" value="1"/>
</dbReference>
<evidence type="ECO:0000313" key="5">
    <source>
        <dbReference type="Proteomes" id="UP000694388"/>
    </source>
</evidence>
<proteinExistence type="predicted"/>
<dbReference type="InterPro" id="IPR027417">
    <property type="entry name" value="P-loop_NTPase"/>
</dbReference>
<dbReference type="GeneTree" id="ENSGT00940000155589"/>
<protein>
    <recommendedName>
        <fullName evidence="2">GTP-binding protein 10</fullName>
    </recommendedName>
</protein>
<organism evidence="4 5">
    <name type="scientific">Eptatretus burgeri</name>
    <name type="common">Inshore hagfish</name>
    <dbReference type="NCBI Taxonomy" id="7764"/>
    <lineage>
        <taxon>Eukaryota</taxon>
        <taxon>Metazoa</taxon>
        <taxon>Chordata</taxon>
        <taxon>Craniata</taxon>
        <taxon>Vertebrata</taxon>
        <taxon>Cyclostomata</taxon>
        <taxon>Myxini</taxon>
        <taxon>Myxiniformes</taxon>
        <taxon>Myxinidae</taxon>
        <taxon>Eptatretinae</taxon>
        <taxon>Eptatretus</taxon>
    </lineage>
</organism>